<organism evidence="2 3">
    <name type="scientific">Myxozyma melibiosi</name>
    <dbReference type="NCBI Taxonomy" id="54550"/>
    <lineage>
        <taxon>Eukaryota</taxon>
        <taxon>Fungi</taxon>
        <taxon>Dikarya</taxon>
        <taxon>Ascomycota</taxon>
        <taxon>Saccharomycotina</taxon>
        <taxon>Lipomycetes</taxon>
        <taxon>Lipomycetales</taxon>
        <taxon>Lipomycetaceae</taxon>
        <taxon>Myxozyma</taxon>
    </lineage>
</organism>
<evidence type="ECO:0000256" key="1">
    <source>
        <dbReference type="SAM" id="Phobius"/>
    </source>
</evidence>
<gene>
    <name evidence="2" type="ORF">BZA70DRAFT_272960</name>
</gene>
<keyword evidence="1" id="KW-1133">Transmembrane helix</keyword>
<dbReference type="Proteomes" id="UP001498771">
    <property type="component" value="Unassembled WGS sequence"/>
</dbReference>
<feature type="transmembrane region" description="Helical" evidence="1">
    <location>
        <begin position="47"/>
        <end position="68"/>
    </location>
</feature>
<dbReference type="RefSeq" id="XP_064771152.1">
    <property type="nucleotide sequence ID" value="XM_064911757.1"/>
</dbReference>
<evidence type="ECO:0000313" key="3">
    <source>
        <dbReference type="Proteomes" id="UP001498771"/>
    </source>
</evidence>
<name>A0ABR1FE43_9ASCO</name>
<feature type="transmembrane region" description="Helical" evidence="1">
    <location>
        <begin position="15"/>
        <end position="35"/>
    </location>
</feature>
<evidence type="ECO:0000313" key="2">
    <source>
        <dbReference type="EMBL" id="KAK7208119.1"/>
    </source>
</evidence>
<keyword evidence="1" id="KW-0812">Transmembrane</keyword>
<keyword evidence="1" id="KW-0472">Membrane</keyword>
<dbReference type="EMBL" id="JBBJBU010000001">
    <property type="protein sequence ID" value="KAK7208119.1"/>
    <property type="molecule type" value="Genomic_DNA"/>
</dbReference>
<comment type="caution">
    <text evidence="2">The sequence shown here is derived from an EMBL/GenBank/DDBJ whole genome shotgun (WGS) entry which is preliminary data.</text>
</comment>
<reference evidence="2 3" key="1">
    <citation type="submission" date="2024-03" db="EMBL/GenBank/DDBJ databases">
        <title>Genome-scale model development and genomic sequencing of the oleaginous clade Lipomyces.</title>
        <authorList>
            <consortium name="Lawrence Berkeley National Laboratory"/>
            <person name="Czajka J.J."/>
            <person name="Han Y."/>
            <person name="Kim J."/>
            <person name="Mondo S.J."/>
            <person name="Hofstad B.A."/>
            <person name="Robles A."/>
            <person name="Haridas S."/>
            <person name="Riley R."/>
            <person name="LaButti K."/>
            <person name="Pangilinan J."/>
            <person name="Andreopoulos W."/>
            <person name="Lipzen A."/>
            <person name="Yan J."/>
            <person name="Wang M."/>
            <person name="Ng V."/>
            <person name="Grigoriev I.V."/>
            <person name="Spatafora J.W."/>
            <person name="Magnuson J.K."/>
            <person name="Baker S.E."/>
            <person name="Pomraning K.R."/>
        </authorList>
    </citation>
    <scope>NUCLEOTIDE SEQUENCE [LARGE SCALE GENOMIC DNA]</scope>
    <source>
        <strain evidence="2 3">Phaff 52-87</strain>
    </source>
</reference>
<dbReference type="GeneID" id="90037269"/>
<protein>
    <submittedName>
        <fullName evidence="2">Uncharacterized protein</fullName>
    </submittedName>
</protein>
<proteinExistence type="predicted"/>
<keyword evidence="3" id="KW-1185">Reference proteome</keyword>
<accession>A0ABR1FE43</accession>
<sequence>MHVRTERSKEAEAGACLRLSAIALVIIFFFLQLALKPRSARQSEFPVFPYFCLFFEFRVFVSYSINLCG</sequence>